<dbReference type="Gene3D" id="3.90.1720.10">
    <property type="entry name" value="endopeptidase domain like (from Nostoc punctiforme)"/>
    <property type="match status" value="1"/>
</dbReference>
<name>A0A1S2L4T0_9BACI</name>
<keyword evidence="3" id="KW-0378">Hydrolase</keyword>
<feature type="domain" description="NlpC/P60" evidence="5">
    <location>
        <begin position="1"/>
        <end position="70"/>
    </location>
</feature>
<comment type="caution">
    <text evidence="6">The sequence shown here is derived from an EMBL/GenBank/DDBJ whole genome shotgun (WGS) entry which is preliminary data.</text>
</comment>
<protein>
    <recommendedName>
        <fullName evidence="5">NlpC/P60 domain-containing protein</fullName>
    </recommendedName>
</protein>
<proteinExistence type="inferred from homology"/>
<gene>
    <name evidence="6" type="ORF">AWH56_21000</name>
</gene>
<evidence type="ECO:0000256" key="3">
    <source>
        <dbReference type="ARBA" id="ARBA00022801"/>
    </source>
</evidence>
<reference evidence="6" key="1">
    <citation type="submission" date="2016-10" db="EMBL/GenBank/DDBJ databases">
        <title>Draft genome sequences of four alkaliphilic bacteria belonging to the Anaerobacillus genus.</title>
        <authorList>
            <person name="Bassil N.M."/>
            <person name="Lloyd J.R."/>
        </authorList>
    </citation>
    <scope>NUCLEOTIDE SEQUENCE [LARGE SCALE GENOMIC DNA]</scope>
    <source>
        <strain evidence="6">NB2006</strain>
    </source>
</reference>
<comment type="similarity">
    <text evidence="1">Belongs to the peptidase C40 family.</text>
</comment>
<dbReference type="GO" id="GO:0006508">
    <property type="term" value="P:proteolysis"/>
    <property type="evidence" value="ECO:0007669"/>
    <property type="project" value="UniProtKB-KW"/>
</dbReference>
<organism evidence="6">
    <name type="scientific">Anaerobacillus isosaccharinicus</name>
    <dbReference type="NCBI Taxonomy" id="1532552"/>
    <lineage>
        <taxon>Bacteria</taxon>
        <taxon>Bacillati</taxon>
        <taxon>Bacillota</taxon>
        <taxon>Bacilli</taxon>
        <taxon>Bacillales</taxon>
        <taxon>Bacillaceae</taxon>
        <taxon>Anaerobacillus</taxon>
    </lineage>
</organism>
<evidence type="ECO:0000256" key="4">
    <source>
        <dbReference type="ARBA" id="ARBA00022807"/>
    </source>
</evidence>
<dbReference type="RefSeq" id="WP_071318887.1">
    <property type="nucleotide sequence ID" value="NZ_CP063356.2"/>
</dbReference>
<dbReference type="PANTHER" id="PTHR47053:SF1">
    <property type="entry name" value="MUREIN DD-ENDOPEPTIDASE MEPH-RELATED"/>
    <property type="match status" value="1"/>
</dbReference>
<dbReference type="AlphaFoldDB" id="A0A1S2L4T0"/>
<keyword evidence="2" id="KW-0645">Protease</keyword>
<dbReference type="InterPro" id="IPR038765">
    <property type="entry name" value="Papain-like_cys_pep_sf"/>
</dbReference>
<dbReference type="InterPro" id="IPR000064">
    <property type="entry name" value="NLP_P60_dom"/>
</dbReference>
<sequence>MSRKAIVQRSELVTGDLVFFETYKPVPSHSGIYIRNGQFISATSSRGIAIASVNDPFYWGPRFLGARRVLLDPPEQKVLSLFIATRNEP</sequence>
<evidence type="ECO:0000259" key="5">
    <source>
        <dbReference type="PROSITE" id="PS51935"/>
    </source>
</evidence>
<dbReference type="GO" id="GO:0008234">
    <property type="term" value="F:cysteine-type peptidase activity"/>
    <property type="evidence" value="ECO:0007669"/>
    <property type="project" value="UniProtKB-KW"/>
</dbReference>
<keyword evidence="4" id="KW-0788">Thiol protease</keyword>
<dbReference type="Pfam" id="PF00877">
    <property type="entry name" value="NLPC_P60"/>
    <property type="match status" value="1"/>
</dbReference>
<accession>A0A1S2L4T0</accession>
<dbReference type="EMBL" id="LQXD01000182">
    <property type="protein sequence ID" value="OIJ06777.1"/>
    <property type="molecule type" value="Genomic_DNA"/>
</dbReference>
<evidence type="ECO:0000256" key="2">
    <source>
        <dbReference type="ARBA" id="ARBA00022670"/>
    </source>
</evidence>
<dbReference type="PROSITE" id="PS51935">
    <property type="entry name" value="NLPC_P60"/>
    <property type="match status" value="1"/>
</dbReference>
<evidence type="ECO:0000256" key="1">
    <source>
        <dbReference type="ARBA" id="ARBA00007074"/>
    </source>
</evidence>
<dbReference type="PANTHER" id="PTHR47053">
    <property type="entry name" value="MUREIN DD-ENDOPEPTIDASE MEPH-RELATED"/>
    <property type="match status" value="1"/>
</dbReference>
<dbReference type="InterPro" id="IPR051202">
    <property type="entry name" value="Peptidase_C40"/>
</dbReference>
<dbReference type="SUPFAM" id="SSF54001">
    <property type="entry name" value="Cysteine proteinases"/>
    <property type="match status" value="1"/>
</dbReference>
<evidence type="ECO:0000313" key="6">
    <source>
        <dbReference type="EMBL" id="OIJ06777.1"/>
    </source>
</evidence>